<keyword evidence="1" id="KW-0812">Transmembrane</keyword>
<organism evidence="2 3">
    <name type="scientific">Parelaphostrongylus tenuis</name>
    <name type="common">Meningeal worm</name>
    <dbReference type="NCBI Taxonomy" id="148309"/>
    <lineage>
        <taxon>Eukaryota</taxon>
        <taxon>Metazoa</taxon>
        <taxon>Ecdysozoa</taxon>
        <taxon>Nematoda</taxon>
        <taxon>Chromadorea</taxon>
        <taxon>Rhabditida</taxon>
        <taxon>Rhabditina</taxon>
        <taxon>Rhabditomorpha</taxon>
        <taxon>Strongyloidea</taxon>
        <taxon>Metastrongylidae</taxon>
        <taxon>Parelaphostrongylus</taxon>
    </lineage>
</organism>
<dbReference type="Proteomes" id="UP001196413">
    <property type="component" value="Unassembled WGS sequence"/>
</dbReference>
<protein>
    <recommendedName>
        <fullName evidence="4">Methyltransferase FkbM domain-containing protein</fullName>
    </recommendedName>
</protein>
<evidence type="ECO:0008006" key="4">
    <source>
        <dbReference type="Google" id="ProtNLM"/>
    </source>
</evidence>
<accession>A0AAD5N264</accession>
<name>A0AAD5N264_PARTN</name>
<evidence type="ECO:0000313" key="3">
    <source>
        <dbReference type="Proteomes" id="UP001196413"/>
    </source>
</evidence>
<feature type="transmembrane region" description="Helical" evidence="1">
    <location>
        <begin position="7"/>
        <end position="28"/>
    </location>
</feature>
<keyword evidence="1" id="KW-1133">Transmembrane helix</keyword>
<dbReference type="EMBL" id="JAHQIW010003358">
    <property type="protein sequence ID" value="KAJ1358294.1"/>
    <property type="molecule type" value="Genomic_DNA"/>
</dbReference>
<evidence type="ECO:0000256" key="1">
    <source>
        <dbReference type="SAM" id="Phobius"/>
    </source>
</evidence>
<sequence>MKVLIREYGLLVLLIGSMTYYALMHIPYGNNSEQSAVAAAFRDWKKCTLMHADDIKTDPKKVWENFAAITTRCVNTTNVSKIKVDIFQNREEKKYFILNRTDTKPAVILTIGVGADIDAEEKLKEVLPKGTEFFGADPIRVPNAELFSKVGKFFSLAVGGYSGLYEASVRNESSVYEPLLVNHVDVLTFILKMVKHNFIDHMILDNEGPEYDIIPMMVVDNLFADSNVVVCHLNVESYIFKVVQYPRYRSLQISLFHQPGPKERLARFSKIMFDMLRDGRYGIVRNVNAGHQQMFLVNHEDPRCIEKYLEQFFY</sequence>
<keyword evidence="1" id="KW-0472">Membrane</keyword>
<gene>
    <name evidence="2" type="ORF">KIN20_016696</name>
</gene>
<reference evidence="2" key="1">
    <citation type="submission" date="2021-06" db="EMBL/GenBank/DDBJ databases">
        <title>Parelaphostrongylus tenuis whole genome reference sequence.</title>
        <authorList>
            <person name="Garwood T.J."/>
            <person name="Larsen P.A."/>
            <person name="Fountain-Jones N.M."/>
            <person name="Garbe J.R."/>
            <person name="Macchietto M.G."/>
            <person name="Kania S.A."/>
            <person name="Gerhold R.W."/>
            <person name="Richards J.E."/>
            <person name="Wolf T.M."/>
        </authorList>
    </citation>
    <scope>NUCLEOTIDE SEQUENCE</scope>
    <source>
        <strain evidence="2">MNPRO001-30</strain>
        <tissue evidence="2">Meninges</tissue>
    </source>
</reference>
<keyword evidence="3" id="KW-1185">Reference proteome</keyword>
<dbReference type="AlphaFoldDB" id="A0AAD5N264"/>
<comment type="caution">
    <text evidence="2">The sequence shown here is derived from an EMBL/GenBank/DDBJ whole genome shotgun (WGS) entry which is preliminary data.</text>
</comment>
<dbReference type="PANTHER" id="PTHR22989:SF4">
    <property type="entry name" value="METHYLTRANSFERASE FKBM DOMAIN-CONTAINING PROTEIN"/>
    <property type="match status" value="1"/>
</dbReference>
<evidence type="ECO:0000313" key="2">
    <source>
        <dbReference type="EMBL" id="KAJ1358294.1"/>
    </source>
</evidence>
<proteinExistence type="predicted"/>
<dbReference type="PANTHER" id="PTHR22989">
    <property type="entry name" value="UNCHARACTERIZED DUF13 C.ELEGANS"/>
    <property type="match status" value="1"/>
</dbReference>